<keyword evidence="9" id="KW-1185">Reference proteome</keyword>
<evidence type="ECO:0000256" key="3">
    <source>
        <dbReference type="ARBA" id="ARBA00023002"/>
    </source>
</evidence>
<dbReference type="RefSeq" id="WP_194707811.1">
    <property type="nucleotide sequence ID" value="NZ_JADKPN010000010.1"/>
</dbReference>
<proteinExistence type="inferred from homology"/>
<dbReference type="EMBL" id="JADKPN010000010">
    <property type="protein sequence ID" value="MBF4764626.1"/>
    <property type="molecule type" value="Genomic_DNA"/>
</dbReference>
<evidence type="ECO:0000256" key="6">
    <source>
        <dbReference type="SAM" id="Phobius"/>
    </source>
</evidence>
<evidence type="ECO:0000256" key="5">
    <source>
        <dbReference type="ARBA" id="ARBA00023284"/>
    </source>
</evidence>
<keyword evidence="6" id="KW-0812">Transmembrane</keyword>
<comment type="caution">
    <text evidence="8">The sequence shown here is derived from an EMBL/GenBank/DDBJ whole genome shotgun (WGS) entry which is preliminary data.</text>
</comment>
<feature type="transmembrane region" description="Helical" evidence="6">
    <location>
        <begin position="29"/>
        <end position="50"/>
    </location>
</feature>
<dbReference type="InterPro" id="IPR036249">
    <property type="entry name" value="Thioredoxin-like_sf"/>
</dbReference>
<keyword evidence="6" id="KW-1133">Transmembrane helix</keyword>
<keyword evidence="6" id="KW-0472">Membrane</keyword>
<comment type="similarity">
    <text evidence="1">Belongs to the thioredoxin family. DsbA subfamily.</text>
</comment>
<gene>
    <name evidence="8" type="ORF">ISU07_15950</name>
</gene>
<dbReference type="PANTHER" id="PTHR13887:SF14">
    <property type="entry name" value="DISULFIDE BOND FORMATION PROTEIN D"/>
    <property type="match status" value="1"/>
</dbReference>
<dbReference type="GO" id="GO:0016491">
    <property type="term" value="F:oxidoreductase activity"/>
    <property type="evidence" value="ECO:0007669"/>
    <property type="project" value="UniProtKB-KW"/>
</dbReference>
<accession>A0A930VFF0</accession>
<protein>
    <submittedName>
        <fullName evidence="8">Thioredoxin domain-containing protein</fullName>
    </submittedName>
</protein>
<dbReference type="InterPro" id="IPR012336">
    <property type="entry name" value="Thioredoxin-like_fold"/>
</dbReference>
<feature type="domain" description="Thioredoxin-like fold" evidence="7">
    <location>
        <begin position="72"/>
        <end position="229"/>
    </location>
</feature>
<dbReference type="SUPFAM" id="SSF52833">
    <property type="entry name" value="Thioredoxin-like"/>
    <property type="match status" value="1"/>
</dbReference>
<dbReference type="Gene3D" id="3.40.30.10">
    <property type="entry name" value="Glutaredoxin"/>
    <property type="match status" value="1"/>
</dbReference>
<dbReference type="Pfam" id="PF13462">
    <property type="entry name" value="Thioredoxin_4"/>
    <property type="match status" value="1"/>
</dbReference>
<reference evidence="8" key="1">
    <citation type="submission" date="2020-11" db="EMBL/GenBank/DDBJ databases">
        <title>Nocardioides sp. nov., isolated from Soil of Cynanchum wilfordii Hemsley rhizosphere.</title>
        <authorList>
            <person name="Lee J.-S."/>
            <person name="Suh M.K."/>
            <person name="Kim J.-S."/>
        </authorList>
    </citation>
    <scope>NUCLEOTIDE SEQUENCE</scope>
    <source>
        <strain evidence="8">KCTC 19275</strain>
    </source>
</reference>
<dbReference type="PANTHER" id="PTHR13887">
    <property type="entry name" value="GLUTATHIONE S-TRANSFERASE KAPPA"/>
    <property type="match status" value="1"/>
</dbReference>
<keyword evidence="4" id="KW-1015">Disulfide bond</keyword>
<keyword evidence="2" id="KW-0732">Signal</keyword>
<organism evidence="8 9">
    <name type="scientific">Nocardioides islandensis</name>
    <dbReference type="NCBI Taxonomy" id="433663"/>
    <lineage>
        <taxon>Bacteria</taxon>
        <taxon>Bacillati</taxon>
        <taxon>Actinomycetota</taxon>
        <taxon>Actinomycetes</taxon>
        <taxon>Propionibacteriales</taxon>
        <taxon>Nocardioidaceae</taxon>
        <taxon>Nocardioides</taxon>
    </lineage>
</organism>
<evidence type="ECO:0000256" key="4">
    <source>
        <dbReference type="ARBA" id="ARBA00023157"/>
    </source>
</evidence>
<dbReference type="Proteomes" id="UP000640489">
    <property type="component" value="Unassembled WGS sequence"/>
</dbReference>
<evidence type="ECO:0000259" key="7">
    <source>
        <dbReference type="Pfam" id="PF13462"/>
    </source>
</evidence>
<name>A0A930VFF0_9ACTN</name>
<evidence type="ECO:0000313" key="8">
    <source>
        <dbReference type="EMBL" id="MBF4764626.1"/>
    </source>
</evidence>
<keyword evidence="3" id="KW-0560">Oxidoreductase</keyword>
<evidence type="ECO:0000256" key="2">
    <source>
        <dbReference type="ARBA" id="ARBA00022729"/>
    </source>
</evidence>
<sequence length="245" mass="26196">MSTNKPTSTAERARAALQQQQRAERRRSLLVVAAVVAVLAVIGGITYFAISRQDTTGQAVTDSGTPRNTDGYAVVVGNADAPLTMKFYEDPQCPICQQFEAQVGDKVAAAIDDGKVKVEYHIVSFLDRASKNQYSSRAANALYVVADTAGPEVFKKFHDLLYQNQPAENSAGPDDDQLIQWAVQAGADESAVSAKIKDDVYGQWITNATDQMSKDGVNGTPGVFIDGQLQPDPGTAVSAVLQAVK</sequence>
<evidence type="ECO:0000256" key="1">
    <source>
        <dbReference type="ARBA" id="ARBA00005791"/>
    </source>
</evidence>
<dbReference type="AlphaFoldDB" id="A0A930VFF0"/>
<evidence type="ECO:0000313" key="9">
    <source>
        <dbReference type="Proteomes" id="UP000640489"/>
    </source>
</evidence>
<keyword evidence="5" id="KW-0676">Redox-active center</keyword>